<organism evidence="4 5">
    <name type="scientific">Ciona intestinalis</name>
    <name type="common">Transparent sea squirt</name>
    <name type="synonym">Ascidia intestinalis</name>
    <dbReference type="NCBI Taxonomy" id="7719"/>
    <lineage>
        <taxon>Eukaryota</taxon>
        <taxon>Metazoa</taxon>
        <taxon>Chordata</taxon>
        <taxon>Tunicata</taxon>
        <taxon>Ascidiacea</taxon>
        <taxon>Phlebobranchia</taxon>
        <taxon>Cionidae</taxon>
        <taxon>Ciona</taxon>
    </lineage>
</organism>
<dbReference type="SMART" id="SM00150">
    <property type="entry name" value="SPEC"/>
    <property type="match status" value="3"/>
</dbReference>
<dbReference type="GO" id="GO:0005737">
    <property type="term" value="C:cytoplasm"/>
    <property type="evidence" value="ECO:0000318"/>
    <property type="project" value="GO_Central"/>
</dbReference>
<reference evidence="4" key="2">
    <citation type="submission" date="2025-08" db="UniProtKB">
        <authorList>
            <consortium name="Ensembl"/>
        </authorList>
    </citation>
    <scope>IDENTIFICATION</scope>
</reference>
<dbReference type="InterPro" id="IPR036865">
    <property type="entry name" value="CRAL-TRIO_dom_sf"/>
</dbReference>
<dbReference type="InterPro" id="IPR001251">
    <property type="entry name" value="CRAL-TRIO_dom"/>
</dbReference>
<dbReference type="SUPFAM" id="SSF46966">
    <property type="entry name" value="Spectrin repeat"/>
    <property type="match status" value="4"/>
</dbReference>
<accession>H2XVV8</accession>
<evidence type="ECO:0000313" key="5">
    <source>
        <dbReference type="Proteomes" id="UP000008144"/>
    </source>
</evidence>
<dbReference type="CDD" id="cd00176">
    <property type="entry name" value="SPEC"/>
    <property type="match status" value="3"/>
</dbReference>
<dbReference type="FunCoup" id="H2XVV8">
    <property type="interactions" value="69"/>
</dbReference>
<dbReference type="STRING" id="7719.ENSCINP00000033792"/>
<dbReference type="OMA" id="CAARASY"/>
<name>H2XVV8_CIOIN</name>
<dbReference type="GO" id="GO:0019898">
    <property type="term" value="C:extrinsic component of membrane"/>
    <property type="evidence" value="ECO:0000318"/>
    <property type="project" value="GO_Central"/>
</dbReference>
<dbReference type="Pfam" id="PF00621">
    <property type="entry name" value="RhoGEF"/>
    <property type="match status" value="1"/>
</dbReference>
<dbReference type="SUPFAM" id="SSF50729">
    <property type="entry name" value="PH domain-like"/>
    <property type="match status" value="1"/>
</dbReference>
<feature type="compositionally biased region" description="Polar residues" evidence="2">
    <location>
        <begin position="1241"/>
        <end position="1254"/>
    </location>
</feature>
<dbReference type="Pfam" id="PF13716">
    <property type="entry name" value="CRAL_TRIO_2"/>
    <property type="match status" value="1"/>
</dbReference>
<dbReference type="InterPro" id="IPR058918">
    <property type="entry name" value="KALRN/TRIO-like_spectrin"/>
</dbReference>
<dbReference type="PANTHER" id="PTHR22826">
    <property type="entry name" value="RHO GUANINE EXCHANGE FACTOR-RELATED"/>
    <property type="match status" value="1"/>
</dbReference>
<reference evidence="4" key="3">
    <citation type="submission" date="2025-09" db="UniProtKB">
        <authorList>
            <consortium name="Ensembl"/>
        </authorList>
    </citation>
    <scope>IDENTIFICATION</scope>
</reference>
<dbReference type="InterPro" id="IPR002017">
    <property type="entry name" value="Spectrin_repeat"/>
</dbReference>
<feature type="compositionally biased region" description="Basic and acidic residues" evidence="2">
    <location>
        <begin position="1255"/>
        <end position="1264"/>
    </location>
</feature>
<feature type="domain" description="DH" evidence="3">
    <location>
        <begin position="1263"/>
        <end position="1438"/>
    </location>
</feature>
<sequence>CFNFLSNMVSRIRAVDLIELLKEKLVFLSGGRDEQGGAILTFPASQNNEKIKSEDLKCLLSYLTSVPSEEVLQLGFTVVVDMRGSTWNAVKPLLKVLQDNFHSTISSVFIIKPDNFWQKQRTNFGSNKFSFEVHTVSVDGLTRAINPRQLTPELGGLLSYDHDEWIELRISFEEFIRDALDVLDKLYSIEHQLTTDVYAADQETAKQMTDDHIKLQKKITNAPIEQLEAQGNKLLKRINGSHCDADSGFSGSSNGVVSGNSDFQSTIPRIHSLLEKLRATRNRLQNIWHMRKTKLEQCYQLRLFQHDANKMFDWIKQNRTLFIGTCNDIGNSQQQASDLQESHRHFATNSMSVYVNVHRVMLVANRLLEAGHYAEDEIRGISAKLDLGWKVFAAALDERSRLMALAVKFHQRVDRFVSTSIEWRRECENNERYPMESTTTVASISVIEQSLQKHTDLHDRITEAYHDVCDNGKELLDFLQKPTTSSNDDVISQLIDYSSASQQVLDSIHNVFHHNRELEKCWNERKTLLAQRHQLRVYEHDVHQVLQWIGEHGEAFLTKYSGIGKSLHRATQMRKRHEDFEDVAQNTYTNAEKLLEAAEQLAQSGDCDPHEIFQVARNLEEQIRDFVRRVERRRNILDMSVSFNTNLKELWNAHDGVKSELQGDDVADSLEGAEERADRFRRQRYRLIESFIASQQEAKNLLHHIRCASVEDTRRNMAPSIQHVETVLRQLQTEQSRFEDFCADHESRLDLALQFRSYEREVAEMMLELGNWDEDMTRMNADLPMYIDATVVEQRLSQTVRRYDVVHTQTLEVANKAQEILNLLEQSELDMVCHGSISVSVRVRDLSEQLQQRMKEIQNKSLNHRVMLERFLHLRRLEALATQVQTWIFGGEEALRSASLHLTNQRNAEQCRLVYEQSGAATEKTRDVVVQVQAEASRLRETEFGESAREVEETTRRSWQALARHEEDRLRLIVSASKFYQTSSEVCTVLDSLQTDYRRPQTFNGTSDMKAALGMRDIIMYYKEKHEEQKEQFLHACTLARKLATEFLKIIKRTKTHHPKDQFVIGLKMSSNQNNPDYVVRCILEDLLQRENKVLQLWNSCSSLMHRWQQYQDAVDEMLKWLHTTGGYYDITLTIMTSQASHTWQIYHPRNRIKTSTMTSQSRLSSFNAMSSSMIERDRSSATTIQQLQNSVTSRYDRIQFYRKSEKFVPNFEELSISSRTGYGTLSSSSGSMTSPDAQFRGQSSSFKSATQQQSKDKESMSRQNKIMREILQTERIYVKDLDCCITNYMSEMNDDNPAMPSALRGQTDVIFGNIVELHRFHSEIFLKELEKFEQLPGDLGHCFVTWASHFNLYVTYCQNKPTSNQVLMEHGGDFFQTIQSNKNLPDSISSFLIKPVQRITKYQLLLKDLASCCKSEISEINDGLEVMLSVPRRANDALHLSMMTGFAGDVAQLGEIVMQETFQVVDTKQLIRKGRERHLFLFELNLIVCKESKDNSGKTKYI</sequence>
<evidence type="ECO:0000256" key="1">
    <source>
        <dbReference type="ARBA" id="ARBA00022658"/>
    </source>
</evidence>
<evidence type="ECO:0000313" key="4">
    <source>
        <dbReference type="Ensembl" id="ENSCINP00000033792.1"/>
    </source>
</evidence>
<feature type="region of interest" description="Disordered" evidence="2">
    <location>
        <begin position="1223"/>
        <end position="1264"/>
    </location>
</feature>
<keyword evidence="5" id="KW-1185">Reference proteome</keyword>
<dbReference type="Gene3D" id="3.40.525.10">
    <property type="entry name" value="CRAL-TRIO lipid binding domain"/>
    <property type="match status" value="1"/>
</dbReference>
<dbReference type="PROSITE" id="PS50010">
    <property type="entry name" value="DH_2"/>
    <property type="match status" value="1"/>
</dbReference>
<feature type="compositionally biased region" description="Low complexity" evidence="2">
    <location>
        <begin position="1223"/>
        <end position="1235"/>
    </location>
</feature>
<dbReference type="Gene3D" id="1.20.900.10">
    <property type="entry name" value="Dbl homology (DH) domain"/>
    <property type="match status" value="1"/>
</dbReference>
<protein>
    <recommendedName>
        <fullName evidence="3">DH domain-containing protein</fullName>
    </recommendedName>
</protein>
<dbReference type="PANTHER" id="PTHR22826:SF106">
    <property type="entry name" value="TRIO, ISOFORM A"/>
    <property type="match status" value="1"/>
</dbReference>
<dbReference type="GeneTree" id="ENSGT00940000170624"/>
<proteinExistence type="predicted"/>
<dbReference type="CDD" id="cd00170">
    <property type="entry name" value="SEC14"/>
    <property type="match status" value="1"/>
</dbReference>
<evidence type="ECO:0000259" key="3">
    <source>
        <dbReference type="PROSITE" id="PS50010"/>
    </source>
</evidence>
<dbReference type="InterPro" id="IPR055251">
    <property type="entry name" value="SOS1_NGEF_PH"/>
</dbReference>
<dbReference type="Pfam" id="PF00435">
    <property type="entry name" value="Spectrin"/>
    <property type="match status" value="2"/>
</dbReference>
<dbReference type="Proteomes" id="UP000008144">
    <property type="component" value="Unassembled WGS sequence"/>
</dbReference>
<dbReference type="CDD" id="cd00160">
    <property type="entry name" value="RhoGEF"/>
    <property type="match status" value="1"/>
</dbReference>
<reference evidence="5" key="1">
    <citation type="journal article" date="2002" name="Science">
        <title>The draft genome of Ciona intestinalis: insights into chordate and vertebrate origins.</title>
        <authorList>
            <person name="Dehal P."/>
            <person name="Satou Y."/>
            <person name="Campbell R.K."/>
            <person name="Chapman J."/>
            <person name="Degnan B."/>
            <person name="De Tomaso A."/>
            <person name="Davidson B."/>
            <person name="Di Gregorio A."/>
            <person name="Gelpke M."/>
            <person name="Goodstein D.M."/>
            <person name="Harafuji N."/>
            <person name="Hastings K.E."/>
            <person name="Ho I."/>
            <person name="Hotta K."/>
            <person name="Huang W."/>
            <person name="Kawashima T."/>
            <person name="Lemaire P."/>
            <person name="Martinez D."/>
            <person name="Meinertzhagen I.A."/>
            <person name="Necula S."/>
            <person name="Nonaka M."/>
            <person name="Putnam N."/>
            <person name="Rash S."/>
            <person name="Saiga H."/>
            <person name="Satake M."/>
            <person name="Terry A."/>
            <person name="Yamada L."/>
            <person name="Wang H.G."/>
            <person name="Awazu S."/>
            <person name="Azumi K."/>
            <person name="Boore J."/>
            <person name="Branno M."/>
            <person name="Chin-Bow S."/>
            <person name="DeSantis R."/>
            <person name="Doyle S."/>
            <person name="Francino P."/>
            <person name="Keys D.N."/>
            <person name="Haga S."/>
            <person name="Hayashi H."/>
            <person name="Hino K."/>
            <person name="Imai K.S."/>
            <person name="Inaba K."/>
            <person name="Kano S."/>
            <person name="Kobayashi K."/>
            <person name="Kobayashi M."/>
            <person name="Lee B.I."/>
            <person name="Makabe K.W."/>
            <person name="Manohar C."/>
            <person name="Matassi G."/>
            <person name="Medina M."/>
            <person name="Mochizuki Y."/>
            <person name="Mount S."/>
            <person name="Morishita T."/>
            <person name="Miura S."/>
            <person name="Nakayama A."/>
            <person name="Nishizaka S."/>
            <person name="Nomoto H."/>
            <person name="Ohta F."/>
            <person name="Oishi K."/>
            <person name="Rigoutsos I."/>
            <person name="Sano M."/>
            <person name="Sasaki A."/>
            <person name="Sasakura Y."/>
            <person name="Shoguchi E."/>
            <person name="Shin-i T."/>
            <person name="Spagnuolo A."/>
            <person name="Stainier D."/>
            <person name="Suzuki M.M."/>
            <person name="Tassy O."/>
            <person name="Takatori N."/>
            <person name="Tokuoka M."/>
            <person name="Yagi K."/>
            <person name="Yoshizaki F."/>
            <person name="Wada S."/>
            <person name="Zhang C."/>
            <person name="Hyatt P.D."/>
            <person name="Larimer F."/>
            <person name="Detter C."/>
            <person name="Doggett N."/>
            <person name="Glavina T."/>
            <person name="Hawkins T."/>
            <person name="Richardson P."/>
            <person name="Lucas S."/>
            <person name="Kohara Y."/>
            <person name="Levine M."/>
            <person name="Satoh N."/>
            <person name="Rokhsar D.S."/>
        </authorList>
    </citation>
    <scope>NUCLEOTIDE SEQUENCE [LARGE SCALE GENOMIC DNA]</scope>
</reference>
<dbReference type="SMART" id="SM00325">
    <property type="entry name" value="RhoGEF"/>
    <property type="match status" value="1"/>
</dbReference>
<dbReference type="Pfam" id="PF23323">
    <property type="entry name" value="Spectrin_6"/>
    <property type="match status" value="1"/>
</dbReference>
<dbReference type="HOGENOM" id="CLU_000373_3_0_1"/>
<dbReference type="InterPro" id="IPR035899">
    <property type="entry name" value="DBL_dom_sf"/>
</dbReference>
<dbReference type="Gene3D" id="2.30.29.30">
    <property type="entry name" value="Pleckstrin-homology domain (PH domain)/Phosphotyrosine-binding domain (PTB)"/>
    <property type="match status" value="1"/>
</dbReference>
<dbReference type="InterPro" id="IPR000219">
    <property type="entry name" value="DH_dom"/>
</dbReference>
<dbReference type="InParanoid" id="H2XVV8"/>
<dbReference type="Gene3D" id="1.20.58.60">
    <property type="match status" value="2"/>
</dbReference>
<evidence type="ECO:0000256" key="2">
    <source>
        <dbReference type="SAM" id="MobiDB-lite"/>
    </source>
</evidence>
<dbReference type="InterPro" id="IPR051336">
    <property type="entry name" value="RhoGEF_Guanine_NuclExch_SF"/>
</dbReference>
<dbReference type="InterPro" id="IPR018159">
    <property type="entry name" value="Spectrin/alpha-actinin"/>
</dbReference>
<dbReference type="GO" id="GO:0007411">
    <property type="term" value="P:axon guidance"/>
    <property type="evidence" value="ECO:0000318"/>
    <property type="project" value="GO_Central"/>
</dbReference>
<dbReference type="Ensembl" id="ENSCINT00000032112.1">
    <property type="protein sequence ID" value="ENSCINP00000033792.1"/>
    <property type="gene ID" value="ENSCING00000022354.1"/>
</dbReference>
<dbReference type="SMART" id="SM00516">
    <property type="entry name" value="SEC14"/>
    <property type="match status" value="1"/>
</dbReference>
<keyword evidence="1" id="KW-0344">Guanine-nucleotide releasing factor</keyword>
<dbReference type="Pfam" id="PF22697">
    <property type="entry name" value="SOS1_NGEF_PH"/>
    <property type="match status" value="1"/>
</dbReference>
<dbReference type="SUPFAM" id="SSF48065">
    <property type="entry name" value="DBL homology domain (DH-domain)"/>
    <property type="match status" value="1"/>
</dbReference>
<dbReference type="InterPro" id="IPR011993">
    <property type="entry name" value="PH-like_dom_sf"/>
</dbReference>
<dbReference type="GO" id="GO:0005085">
    <property type="term" value="F:guanyl-nucleotide exchange factor activity"/>
    <property type="evidence" value="ECO:0000318"/>
    <property type="project" value="GO_Central"/>
</dbReference>
<dbReference type="SUPFAM" id="SSF52087">
    <property type="entry name" value="CRAL/TRIO domain"/>
    <property type="match status" value="1"/>
</dbReference>